<feature type="domain" description="HD" evidence="1">
    <location>
        <begin position="32"/>
        <end position="131"/>
    </location>
</feature>
<dbReference type="EMBL" id="QNUE01000001">
    <property type="protein sequence ID" value="REC69348.1"/>
    <property type="molecule type" value="Genomic_DNA"/>
</dbReference>
<evidence type="ECO:0000259" key="1">
    <source>
        <dbReference type="Pfam" id="PF01966"/>
    </source>
</evidence>
<dbReference type="Proteomes" id="UP000256769">
    <property type="component" value="Unassembled WGS sequence"/>
</dbReference>
<keyword evidence="2" id="KW-0378">Hydrolase</keyword>
<reference evidence="2 3" key="1">
    <citation type="journal article" date="2007" name="Int. J. Syst. Evol. Microbiol.">
        <title>Chryseobacterium flavum sp. nov., isolated from polluted soil.</title>
        <authorList>
            <person name="Zhou Y."/>
            <person name="Dong J."/>
            <person name="Wang X."/>
            <person name="Huang X."/>
            <person name="Zhang K.Y."/>
            <person name="Zhang Y.Q."/>
            <person name="Guo Y.F."/>
            <person name="Lai R."/>
            <person name="Li W.J."/>
        </authorList>
    </citation>
    <scope>NUCLEOTIDE SEQUENCE [LARGE SCALE GENOMIC DNA]</scope>
    <source>
        <strain evidence="2 3">KCTC 12877</strain>
    </source>
</reference>
<dbReference type="RefSeq" id="WP_115956310.1">
    <property type="nucleotide sequence ID" value="NZ_JBEPLQ010000001.1"/>
</dbReference>
<keyword evidence="3" id="KW-1185">Reference proteome</keyword>
<dbReference type="InterPro" id="IPR052194">
    <property type="entry name" value="MESH1"/>
</dbReference>
<dbReference type="GO" id="GO:0008893">
    <property type="term" value="F:guanosine-3',5'-bis(diphosphate) 3'-diphosphatase activity"/>
    <property type="evidence" value="ECO:0007669"/>
    <property type="project" value="TreeGrafter"/>
</dbReference>
<dbReference type="PANTHER" id="PTHR46246:SF1">
    <property type="entry name" value="GUANOSINE-3',5'-BIS(DIPHOSPHATE) 3'-PYROPHOSPHOHYDROLASE MESH1"/>
    <property type="match status" value="1"/>
</dbReference>
<sequence>METMEVIQKIIEFADRAHGVQTRKYNTDRYIVMEICRPYTDKLPVLAAAILHDVIEDTPVTGNEILFFLSHYMNAEDQNLTIKMVLELTDVYVKKDFSALNRSQRKRLEIKRLKTISADAQTIKYADIIDNAREISQNDPLFAKRFLTECDDILLALKKGEYKLREKAVSLVREELRKLNSK</sequence>
<dbReference type="SUPFAM" id="SSF109604">
    <property type="entry name" value="HD-domain/PDEase-like"/>
    <property type="match status" value="1"/>
</dbReference>
<dbReference type="OrthoDB" id="9802385at2"/>
<comment type="caution">
    <text evidence="2">The sequence shown here is derived from an EMBL/GenBank/DDBJ whole genome shotgun (WGS) entry which is preliminary data.</text>
</comment>
<dbReference type="InterPro" id="IPR006674">
    <property type="entry name" value="HD_domain"/>
</dbReference>
<evidence type="ECO:0000313" key="2">
    <source>
        <dbReference type="EMBL" id="REC69348.1"/>
    </source>
</evidence>
<dbReference type="Gene3D" id="1.10.3210.10">
    <property type="entry name" value="Hypothetical protein af1432"/>
    <property type="match status" value="1"/>
</dbReference>
<organism evidence="2 3">
    <name type="scientific">Chryseobacterium flavum</name>
    <dbReference type="NCBI Taxonomy" id="415851"/>
    <lineage>
        <taxon>Bacteria</taxon>
        <taxon>Pseudomonadati</taxon>
        <taxon>Bacteroidota</taxon>
        <taxon>Flavobacteriia</taxon>
        <taxon>Flavobacteriales</taxon>
        <taxon>Weeksellaceae</taxon>
        <taxon>Chryseobacterium group</taxon>
        <taxon>Chryseobacterium</taxon>
    </lineage>
</organism>
<name>A0A3D9CUP4_9FLAO</name>
<dbReference type="AlphaFoldDB" id="A0A3D9CUP4"/>
<dbReference type="PANTHER" id="PTHR46246">
    <property type="entry name" value="GUANOSINE-3',5'-BIS(DIPHOSPHATE) 3'-PYROPHOSPHOHYDROLASE MESH1"/>
    <property type="match status" value="1"/>
</dbReference>
<accession>A0A3D9CUP4</accession>
<gene>
    <name evidence="2" type="ORF">DRF59_00305</name>
</gene>
<dbReference type="Pfam" id="PF01966">
    <property type="entry name" value="HD"/>
    <property type="match status" value="1"/>
</dbReference>
<evidence type="ECO:0000313" key="3">
    <source>
        <dbReference type="Proteomes" id="UP000256769"/>
    </source>
</evidence>
<protein>
    <submittedName>
        <fullName evidence="2">Metal-dependent phosphohydrolase</fullName>
    </submittedName>
</protein>
<proteinExistence type="predicted"/>